<feature type="region of interest" description="Disordered" evidence="1">
    <location>
        <begin position="1"/>
        <end position="67"/>
    </location>
</feature>
<protein>
    <submittedName>
        <fullName evidence="3">Uncharacterized protein</fullName>
    </submittedName>
</protein>
<gene>
    <name evidence="3" type="ORF">BO71DRAFT_429116</name>
</gene>
<accession>A0A319DDA4</accession>
<proteinExistence type="predicted"/>
<dbReference type="VEuPathDB" id="FungiDB:BO71DRAFT_429116"/>
<sequence length="252" mass="27270">MQAGIGRTSSSQQLRSEPVLDDPKNRDGAGQPWFTGLPSILSPNSPPFPPQRWRPRRGGKQVRAVGTEDLPSVENKVRKFDQDQQMWSDCLTPSPAIRHPSSARLFASARSPSPLICLCLLLLLLLFCFFLRSSSSSPAHLSNIDIPTSNIGLARIRSFSTLTGRVLDGRLPASLLPPSGLFTDCIVSSPPSAVPVPPPSSSTPLPPSVLLPPSRSHVINDFASFLVLSFTLVTTIAPPWVRHLSSFAHRSA</sequence>
<evidence type="ECO:0000313" key="3">
    <source>
        <dbReference type="EMBL" id="PYH95400.1"/>
    </source>
</evidence>
<dbReference type="Proteomes" id="UP000247810">
    <property type="component" value="Unassembled WGS sequence"/>
</dbReference>
<evidence type="ECO:0000313" key="4">
    <source>
        <dbReference type="Proteomes" id="UP000247810"/>
    </source>
</evidence>
<keyword evidence="2" id="KW-1133">Transmembrane helix</keyword>
<evidence type="ECO:0000256" key="2">
    <source>
        <dbReference type="SAM" id="Phobius"/>
    </source>
</evidence>
<feature type="transmembrane region" description="Helical" evidence="2">
    <location>
        <begin position="114"/>
        <end position="132"/>
    </location>
</feature>
<keyword evidence="2" id="KW-0812">Transmembrane</keyword>
<name>A0A319DDA4_9EURO</name>
<keyword evidence="4" id="KW-1185">Reference proteome</keyword>
<feature type="transmembrane region" description="Helical" evidence="2">
    <location>
        <begin position="222"/>
        <end position="241"/>
    </location>
</feature>
<reference evidence="3 4" key="1">
    <citation type="submission" date="2018-02" db="EMBL/GenBank/DDBJ databases">
        <title>The genomes of Aspergillus section Nigri reveals drivers in fungal speciation.</title>
        <authorList>
            <consortium name="DOE Joint Genome Institute"/>
            <person name="Vesth T.C."/>
            <person name="Nybo J."/>
            <person name="Theobald S."/>
            <person name="Brandl J."/>
            <person name="Frisvad J.C."/>
            <person name="Nielsen K.F."/>
            <person name="Lyhne E.K."/>
            <person name="Kogle M.E."/>
            <person name="Kuo A."/>
            <person name="Riley R."/>
            <person name="Clum A."/>
            <person name="Nolan M."/>
            <person name="Lipzen A."/>
            <person name="Salamov A."/>
            <person name="Henrissat B."/>
            <person name="Wiebenga A."/>
            <person name="De vries R.P."/>
            <person name="Grigoriev I.V."/>
            <person name="Mortensen U.H."/>
            <person name="Andersen M.R."/>
            <person name="Baker S.E."/>
        </authorList>
    </citation>
    <scope>NUCLEOTIDE SEQUENCE [LARGE SCALE GENOMIC DNA]</scope>
    <source>
        <strain evidence="3 4">CBS 707.79</strain>
    </source>
</reference>
<evidence type="ECO:0000256" key="1">
    <source>
        <dbReference type="SAM" id="MobiDB-lite"/>
    </source>
</evidence>
<keyword evidence="2" id="KW-0472">Membrane</keyword>
<dbReference type="EMBL" id="KZ825854">
    <property type="protein sequence ID" value="PYH95400.1"/>
    <property type="molecule type" value="Genomic_DNA"/>
</dbReference>
<dbReference type="AlphaFoldDB" id="A0A319DDA4"/>
<organism evidence="3 4">
    <name type="scientific">Aspergillus ellipticus CBS 707.79</name>
    <dbReference type="NCBI Taxonomy" id="1448320"/>
    <lineage>
        <taxon>Eukaryota</taxon>
        <taxon>Fungi</taxon>
        <taxon>Dikarya</taxon>
        <taxon>Ascomycota</taxon>
        <taxon>Pezizomycotina</taxon>
        <taxon>Eurotiomycetes</taxon>
        <taxon>Eurotiomycetidae</taxon>
        <taxon>Eurotiales</taxon>
        <taxon>Aspergillaceae</taxon>
        <taxon>Aspergillus</taxon>
        <taxon>Aspergillus subgen. Circumdati</taxon>
    </lineage>
</organism>